<sequence length="120" mass="13257">MAAKDELGRRGEDTAADFLTGRHGMVVLSRNWRCKEGELDIVATDAEARLVVCEVKTRSGTRFGEPAEGVTASKIRRIRRLGKLWMAAHHVAWCEVRYDVVAVLIPPGGPTTVTYYPAAF</sequence>
<dbReference type="Gene3D" id="3.40.1350.10">
    <property type="match status" value="1"/>
</dbReference>
<dbReference type="Pfam" id="PF02021">
    <property type="entry name" value="UPF0102"/>
    <property type="match status" value="1"/>
</dbReference>
<keyword evidence="3" id="KW-0378">Hydrolase</keyword>
<keyword evidence="3" id="KW-0540">Nuclease</keyword>
<comment type="similarity">
    <text evidence="1 2">Belongs to the UPF0102 family.</text>
</comment>
<protein>
    <recommendedName>
        <fullName evidence="2">UPF0102 protein EV378_1258</fullName>
    </recommendedName>
</protein>
<dbReference type="InterPro" id="IPR011335">
    <property type="entry name" value="Restrct_endonuc-II-like"/>
</dbReference>
<dbReference type="PANTHER" id="PTHR34039:SF1">
    <property type="entry name" value="UPF0102 PROTEIN YRAN"/>
    <property type="match status" value="1"/>
</dbReference>
<dbReference type="GO" id="GO:0003676">
    <property type="term" value="F:nucleic acid binding"/>
    <property type="evidence" value="ECO:0007669"/>
    <property type="project" value="InterPro"/>
</dbReference>
<comment type="caution">
    <text evidence="3">The sequence shown here is derived from an EMBL/GenBank/DDBJ whole genome shotgun (WGS) entry which is preliminary data.</text>
</comment>
<evidence type="ECO:0000256" key="1">
    <source>
        <dbReference type="ARBA" id="ARBA00006738"/>
    </source>
</evidence>
<gene>
    <name evidence="3" type="ORF">EV378_1258</name>
</gene>
<keyword evidence="4" id="KW-1185">Reference proteome</keyword>
<dbReference type="SUPFAM" id="SSF52980">
    <property type="entry name" value="Restriction endonuclease-like"/>
    <property type="match status" value="1"/>
</dbReference>
<dbReference type="HAMAP" id="MF_00048">
    <property type="entry name" value="UPF0102"/>
    <property type="match status" value="1"/>
</dbReference>
<evidence type="ECO:0000313" key="3">
    <source>
        <dbReference type="EMBL" id="TCK25450.1"/>
    </source>
</evidence>
<name>A0A4R1HXB6_PSEEN</name>
<dbReference type="GO" id="GO:0004519">
    <property type="term" value="F:endonuclease activity"/>
    <property type="evidence" value="ECO:0007669"/>
    <property type="project" value="UniProtKB-KW"/>
</dbReference>
<dbReference type="RefSeq" id="WP_132421755.1">
    <property type="nucleotide sequence ID" value="NZ_SMFZ01000001.1"/>
</dbReference>
<dbReference type="PANTHER" id="PTHR34039">
    <property type="entry name" value="UPF0102 PROTEIN YRAN"/>
    <property type="match status" value="1"/>
</dbReference>
<dbReference type="NCBIfam" id="NF009154">
    <property type="entry name" value="PRK12497.3-3"/>
    <property type="match status" value="1"/>
</dbReference>
<evidence type="ECO:0000313" key="4">
    <source>
        <dbReference type="Proteomes" id="UP000295560"/>
    </source>
</evidence>
<dbReference type="OrthoDB" id="9794876at2"/>
<keyword evidence="3" id="KW-0255">Endonuclease</keyword>
<dbReference type="Proteomes" id="UP000295560">
    <property type="component" value="Unassembled WGS sequence"/>
</dbReference>
<accession>A0A4R1HXB6</accession>
<dbReference type="AlphaFoldDB" id="A0A4R1HXB6"/>
<dbReference type="InterPro" id="IPR003509">
    <property type="entry name" value="UPF0102_YraN-like"/>
</dbReference>
<dbReference type="EMBL" id="SMFZ01000001">
    <property type="protein sequence ID" value="TCK25450.1"/>
    <property type="molecule type" value="Genomic_DNA"/>
</dbReference>
<dbReference type="InterPro" id="IPR011856">
    <property type="entry name" value="tRNA_endonuc-like_dom_sf"/>
</dbReference>
<reference evidence="3 4" key="1">
    <citation type="submission" date="2019-03" db="EMBL/GenBank/DDBJ databases">
        <title>Sequencing the genomes of 1000 actinobacteria strains.</title>
        <authorList>
            <person name="Klenk H.-P."/>
        </authorList>
    </citation>
    <scope>NUCLEOTIDE SEQUENCE [LARGE SCALE GENOMIC DNA]</scope>
    <source>
        <strain evidence="3 4">DSM 44969</strain>
    </source>
</reference>
<proteinExistence type="inferred from homology"/>
<dbReference type="CDD" id="cd20736">
    <property type="entry name" value="PoNe_Nuclease"/>
    <property type="match status" value="1"/>
</dbReference>
<evidence type="ECO:0000256" key="2">
    <source>
        <dbReference type="HAMAP-Rule" id="MF_00048"/>
    </source>
</evidence>
<organism evidence="3 4">
    <name type="scientific">Pseudonocardia endophytica</name>
    <dbReference type="NCBI Taxonomy" id="401976"/>
    <lineage>
        <taxon>Bacteria</taxon>
        <taxon>Bacillati</taxon>
        <taxon>Actinomycetota</taxon>
        <taxon>Actinomycetes</taxon>
        <taxon>Pseudonocardiales</taxon>
        <taxon>Pseudonocardiaceae</taxon>
        <taxon>Pseudonocardia</taxon>
    </lineage>
</organism>